<organism evidence="1 2">
    <name type="scientific">Bradyrhizobium diazoefficiens</name>
    <dbReference type="NCBI Taxonomy" id="1355477"/>
    <lineage>
        <taxon>Bacteria</taxon>
        <taxon>Pseudomonadati</taxon>
        <taxon>Pseudomonadota</taxon>
        <taxon>Alphaproteobacteria</taxon>
        <taxon>Hyphomicrobiales</taxon>
        <taxon>Nitrobacteraceae</taxon>
        <taxon>Bradyrhizobium</taxon>
    </lineage>
</organism>
<protein>
    <submittedName>
        <fullName evidence="1">Uncharacterized protein</fullName>
    </submittedName>
</protein>
<evidence type="ECO:0000313" key="1">
    <source>
        <dbReference type="EMBL" id="BAR62075.1"/>
    </source>
</evidence>
<proteinExistence type="predicted"/>
<dbReference type="AlphaFoldDB" id="A0A0E3VX56"/>
<dbReference type="EMBL" id="AP014685">
    <property type="protein sequence ID" value="BAR62075.1"/>
    <property type="molecule type" value="Genomic_DNA"/>
</dbReference>
<sequence>MILLEKSEPKTQINHCFHRNNFRFGIATNFRHISSE</sequence>
<dbReference type="Proteomes" id="UP000063308">
    <property type="component" value="Chromosome"/>
</dbReference>
<accession>A0A0E3VX56</accession>
<gene>
    <name evidence="1" type="ORF">NK6_8931</name>
</gene>
<reference evidence="1 2" key="1">
    <citation type="submission" date="2014-11" db="EMBL/GenBank/DDBJ databases">
        <title>Symbiosis island explosion on the genome of extra-slow-growing strains of soybean bradyrhizobia with massive insertion sequences.</title>
        <authorList>
            <person name="Iida T."/>
            <person name="Minamisawa K."/>
        </authorList>
    </citation>
    <scope>NUCLEOTIDE SEQUENCE [LARGE SCALE GENOMIC DNA]</scope>
    <source>
        <strain evidence="1 2">NK6</strain>
    </source>
</reference>
<name>A0A0E3VX56_9BRAD</name>
<evidence type="ECO:0000313" key="2">
    <source>
        <dbReference type="Proteomes" id="UP000063308"/>
    </source>
</evidence>